<keyword evidence="4 6" id="KW-1133">Transmembrane helix</keyword>
<dbReference type="Gene3D" id="1.20.81.30">
    <property type="entry name" value="Type II secretion system (T2SS), domain F"/>
    <property type="match status" value="1"/>
</dbReference>
<keyword evidence="3 6" id="KW-0812">Transmembrane</keyword>
<evidence type="ECO:0000256" key="5">
    <source>
        <dbReference type="ARBA" id="ARBA00023136"/>
    </source>
</evidence>
<evidence type="ECO:0000256" key="3">
    <source>
        <dbReference type="ARBA" id="ARBA00022692"/>
    </source>
</evidence>
<dbReference type="InterPro" id="IPR018076">
    <property type="entry name" value="T2SS_GspF_dom"/>
</dbReference>
<evidence type="ECO:0000256" key="4">
    <source>
        <dbReference type="ARBA" id="ARBA00022989"/>
    </source>
</evidence>
<comment type="caution">
    <text evidence="8">The sequence shown here is derived from an EMBL/GenBank/DDBJ whole genome shotgun (WGS) entry which is preliminary data.</text>
</comment>
<dbReference type="PANTHER" id="PTHR35007">
    <property type="entry name" value="INTEGRAL MEMBRANE PROTEIN-RELATED"/>
    <property type="match status" value="1"/>
</dbReference>
<evidence type="ECO:0000256" key="1">
    <source>
        <dbReference type="ARBA" id="ARBA00004651"/>
    </source>
</evidence>
<proteinExistence type="predicted"/>
<evidence type="ECO:0000313" key="9">
    <source>
        <dbReference type="Proteomes" id="UP000323856"/>
    </source>
</evidence>
<feature type="transmembrane region" description="Helical" evidence="6">
    <location>
        <begin position="248"/>
        <end position="266"/>
    </location>
</feature>
<name>A0A5B0E215_9MICC</name>
<protein>
    <recommendedName>
        <fullName evidence="7">Type II secretion system protein GspF domain-containing protein</fullName>
    </recommendedName>
</protein>
<reference evidence="8 9" key="1">
    <citation type="submission" date="2019-07" db="EMBL/GenBank/DDBJ databases">
        <title>Analysis of the biochemical properties, biological activity and biotechnological potential of siderophores and biosurfactants produced by Antarctic psychrotolerant bacteria.</title>
        <authorList>
            <person name="Styczynski M."/>
            <person name="Krucon T."/>
            <person name="Decewicz P."/>
            <person name="Dziewit L."/>
        </authorList>
    </citation>
    <scope>NUCLEOTIDE SEQUENCE [LARGE SCALE GENOMIC DNA]</scope>
    <source>
        <strain evidence="8 9">ANT_H27</strain>
    </source>
</reference>
<dbReference type="Proteomes" id="UP000323856">
    <property type="component" value="Unassembled WGS sequence"/>
</dbReference>
<dbReference type="GO" id="GO:0005886">
    <property type="term" value="C:plasma membrane"/>
    <property type="evidence" value="ECO:0007669"/>
    <property type="project" value="UniProtKB-SubCell"/>
</dbReference>
<evidence type="ECO:0000256" key="6">
    <source>
        <dbReference type="SAM" id="Phobius"/>
    </source>
</evidence>
<dbReference type="InterPro" id="IPR042094">
    <property type="entry name" value="T2SS_GspF_sf"/>
</dbReference>
<keyword evidence="5 6" id="KW-0472">Membrane</keyword>
<feature type="transmembrane region" description="Helical" evidence="6">
    <location>
        <begin position="223"/>
        <end position="242"/>
    </location>
</feature>
<dbReference type="Pfam" id="PF00482">
    <property type="entry name" value="T2SSF"/>
    <property type="match status" value="1"/>
</dbReference>
<comment type="subcellular location">
    <subcellularLocation>
        <location evidence="1">Cell membrane</location>
        <topology evidence="1">Multi-pass membrane protein</topology>
    </subcellularLocation>
</comment>
<evidence type="ECO:0000259" key="7">
    <source>
        <dbReference type="Pfam" id="PF00482"/>
    </source>
</evidence>
<accession>A0A5B0E215</accession>
<sequence>MSPILLPLGVFLLILSVGLTVVYFLLRPKTKARQTAPMPGSVQRLGARFSKAERVRTGVAFLVALIFFLITGWAPALILLPLGALTIPTLFSNRAERQVMEKLEALEAWTRSLSGLIGVGTFLETALKASQTSAAESIRPMIKRLIARLDGGWTLSTALEAFANEVDDPTADVIIMNLMLAAKQRGAGLSAALENIAESVHDEIRARHQIDTDRSKTRQDTRIIVVGVAVMLIGMPFMPVIAEPYQSATGQVMYMVWVGALCAVLYSMHQMTKPYRAARMLGRNAK</sequence>
<keyword evidence="2" id="KW-1003">Cell membrane</keyword>
<dbReference type="PANTHER" id="PTHR35007:SF3">
    <property type="entry name" value="POSSIBLE CONSERVED ALANINE RICH MEMBRANE PROTEIN"/>
    <property type="match status" value="1"/>
</dbReference>
<dbReference type="AlphaFoldDB" id="A0A5B0E215"/>
<dbReference type="EMBL" id="VOBL01000037">
    <property type="protein sequence ID" value="KAA0973097.1"/>
    <property type="molecule type" value="Genomic_DNA"/>
</dbReference>
<feature type="transmembrane region" description="Helical" evidence="6">
    <location>
        <begin position="108"/>
        <end position="127"/>
    </location>
</feature>
<dbReference type="RefSeq" id="WP_149621061.1">
    <property type="nucleotide sequence ID" value="NZ_VOBL01000037.1"/>
</dbReference>
<feature type="domain" description="Type II secretion system protein GspF" evidence="7">
    <location>
        <begin position="109"/>
        <end position="234"/>
    </location>
</feature>
<evidence type="ECO:0000313" key="8">
    <source>
        <dbReference type="EMBL" id="KAA0973097.1"/>
    </source>
</evidence>
<organism evidence="8 9">
    <name type="scientific">Paeniglutamicibacter gangotriensis</name>
    <dbReference type="NCBI Taxonomy" id="254787"/>
    <lineage>
        <taxon>Bacteria</taxon>
        <taxon>Bacillati</taxon>
        <taxon>Actinomycetota</taxon>
        <taxon>Actinomycetes</taxon>
        <taxon>Micrococcales</taxon>
        <taxon>Micrococcaceae</taxon>
        <taxon>Paeniglutamicibacter</taxon>
    </lineage>
</organism>
<dbReference type="OrthoDB" id="5243396at2"/>
<gene>
    <name evidence="8" type="ORF">FQ154_19790</name>
</gene>
<evidence type="ECO:0000256" key="2">
    <source>
        <dbReference type="ARBA" id="ARBA00022475"/>
    </source>
</evidence>
<feature type="transmembrane region" description="Helical" evidence="6">
    <location>
        <begin position="58"/>
        <end position="88"/>
    </location>
</feature>
<feature type="transmembrane region" description="Helical" evidence="6">
    <location>
        <begin position="6"/>
        <end position="26"/>
    </location>
</feature>